<dbReference type="PANTHER" id="PTHR46047:SF3">
    <property type="entry name" value="TYROSINE-PROTEIN PHOSPHATASE NON-RECEPTOR TYPE 61F"/>
    <property type="match status" value="1"/>
</dbReference>
<evidence type="ECO:0000256" key="8">
    <source>
        <dbReference type="SAM" id="MobiDB-lite"/>
    </source>
</evidence>
<evidence type="ECO:0000259" key="11">
    <source>
        <dbReference type="PROSITE" id="PS50056"/>
    </source>
</evidence>
<keyword evidence="9" id="KW-0812">Transmembrane</keyword>
<organism evidence="12 13">
    <name type="scientific">Aphidius gifuensis</name>
    <name type="common">Parasitoid wasp</name>
    <dbReference type="NCBI Taxonomy" id="684658"/>
    <lineage>
        <taxon>Eukaryota</taxon>
        <taxon>Metazoa</taxon>
        <taxon>Ecdysozoa</taxon>
        <taxon>Arthropoda</taxon>
        <taxon>Hexapoda</taxon>
        <taxon>Insecta</taxon>
        <taxon>Pterygota</taxon>
        <taxon>Neoptera</taxon>
        <taxon>Endopterygota</taxon>
        <taxon>Hymenoptera</taxon>
        <taxon>Apocrita</taxon>
        <taxon>Ichneumonoidea</taxon>
        <taxon>Braconidae</taxon>
        <taxon>Aphidiinae</taxon>
        <taxon>Aphidius</taxon>
    </lineage>
</organism>
<feature type="domain" description="Tyrosine specific protein phosphatases" evidence="11">
    <location>
        <begin position="202"/>
        <end position="280"/>
    </location>
</feature>
<gene>
    <name evidence="12" type="ORF">HCN44_001218</name>
</gene>
<dbReference type="PANTHER" id="PTHR46047">
    <property type="entry name" value="TYROSINE-PROTEIN PHOSPHATASE NON-RECEPTOR TYPE 61F"/>
    <property type="match status" value="1"/>
</dbReference>
<keyword evidence="5" id="KW-0378">Hydrolase</keyword>
<dbReference type="OrthoDB" id="9450131at2759"/>
<dbReference type="GO" id="GO:0005634">
    <property type="term" value="C:nucleus"/>
    <property type="evidence" value="ECO:0007669"/>
    <property type="project" value="TreeGrafter"/>
</dbReference>
<dbReference type="GO" id="GO:0046426">
    <property type="term" value="P:negative regulation of receptor signaling pathway via JAK-STAT"/>
    <property type="evidence" value="ECO:0007669"/>
    <property type="project" value="TreeGrafter"/>
</dbReference>
<evidence type="ECO:0000259" key="10">
    <source>
        <dbReference type="PROSITE" id="PS50055"/>
    </source>
</evidence>
<protein>
    <recommendedName>
        <fullName evidence="3">protein-tyrosine-phosphatase</fullName>
        <ecNumber evidence="3">3.1.3.48</ecNumber>
    </recommendedName>
</protein>
<dbReference type="PROSITE" id="PS50056">
    <property type="entry name" value="TYR_PHOSPHATASE_2"/>
    <property type="match status" value="1"/>
</dbReference>
<sequence>MTSETPDAVGNVETEYLEINSKGAWPILFQHIRNESANNDYTCNESKKPENRHLNRYRDVAPYDHSRIVLKKGSSDYINANLVSVEGANRRYILSQGPLSNTAGHFWQMVWEQETQAILMLNKVIENKQIKCHQYWPTEDQTNQLMIFRDVNLEVEYVSKKNSTDYTTRTLRLTDMDTKESREILHFHYTTWPDFGVPQSPTSFLRFLVDVRSSGALDQNVGPPIVHCSAGIGRSGTFCLVDSCLVMIEKNGLNSVNVRDVLLEMRCSRMGLIQTPDQLRFSYAAIIEGHRELPTITVNGDNNLEINENHYDVVNNTNNSSSSSSLSSEDEEDEDDDDDGDEAPPLPPPRGDSLTRRMLSNSTSSPVTENENGIGPPNKPLPMEPPTLNRNNHNDNNIESVNGTIDNSKNSLTTTSSPSSPDSQNGIRRRNPEKLKKQVQDIKRKLKEAEDWQELKRSLFKPVTIGIGTMIIGGGVIALCSYLYLRG</sequence>
<evidence type="ECO:0000256" key="7">
    <source>
        <dbReference type="ARBA" id="ARBA00023136"/>
    </source>
</evidence>
<dbReference type="Pfam" id="PF00102">
    <property type="entry name" value="Y_phosphatase"/>
    <property type="match status" value="1"/>
</dbReference>
<evidence type="ECO:0000313" key="13">
    <source>
        <dbReference type="Proteomes" id="UP000639338"/>
    </source>
</evidence>
<feature type="compositionally biased region" description="Low complexity" evidence="8">
    <location>
        <begin position="406"/>
        <end position="423"/>
    </location>
</feature>
<dbReference type="GO" id="GO:0009653">
    <property type="term" value="P:anatomical structure morphogenesis"/>
    <property type="evidence" value="ECO:0007669"/>
    <property type="project" value="UniProtKB-ARBA"/>
</dbReference>
<accession>A0A834XNV6</accession>
<evidence type="ECO:0000256" key="4">
    <source>
        <dbReference type="ARBA" id="ARBA00022553"/>
    </source>
</evidence>
<comment type="similarity">
    <text evidence="2">Belongs to the protein-tyrosine phosphatase family. Non-receptor class 1 subfamily.</text>
</comment>
<dbReference type="GO" id="GO:0012505">
    <property type="term" value="C:endomembrane system"/>
    <property type="evidence" value="ECO:0007669"/>
    <property type="project" value="UniProtKB-SubCell"/>
</dbReference>
<feature type="compositionally biased region" description="Acidic residues" evidence="8">
    <location>
        <begin position="328"/>
        <end position="342"/>
    </location>
</feature>
<dbReference type="SMART" id="SM00194">
    <property type="entry name" value="PTPc"/>
    <property type="match status" value="1"/>
</dbReference>
<evidence type="ECO:0000256" key="2">
    <source>
        <dbReference type="ARBA" id="ARBA00009701"/>
    </source>
</evidence>
<feature type="transmembrane region" description="Helical" evidence="9">
    <location>
        <begin position="463"/>
        <end position="485"/>
    </location>
</feature>
<feature type="region of interest" description="Disordered" evidence="8">
    <location>
        <begin position="313"/>
        <end position="437"/>
    </location>
</feature>
<dbReference type="InterPro" id="IPR003595">
    <property type="entry name" value="Tyr_Pase_cat"/>
</dbReference>
<comment type="subcellular location">
    <subcellularLocation>
        <location evidence="1">Endomembrane system</location>
    </subcellularLocation>
</comment>
<dbReference type="AlphaFoldDB" id="A0A834XNV6"/>
<evidence type="ECO:0000313" key="12">
    <source>
        <dbReference type="EMBL" id="KAF7988645.1"/>
    </source>
</evidence>
<proteinExistence type="inferred from homology"/>
<dbReference type="PRINTS" id="PR00700">
    <property type="entry name" value="PRTYPHPHTASE"/>
</dbReference>
<dbReference type="GO" id="GO:0070373">
    <property type="term" value="P:negative regulation of ERK1 and ERK2 cascade"/>
    <property type="evidence" value="ECO:0007669"/>
    <property type="project" value="TreeGrafter"/>
</dbReference>
<dbReference type="InterPro" id="IPR029021">
    <property type="entry name" value="Prot-tyrosine_phosphatase-like"/>
</dbReference>
<dbReference type="Proteomes" id="UP000639338">
    <property type="component" value="Unassembled WGS sequence"/>
</dbReference>
<dbReference type="InterPro" id="IPR000242">
    <property type="entry name" value="PTP_cat"/>
</dbReference>
<evidence type="ECO:0000256" key="9">
    <source>
        <dbReference type="SAM" id="Phobius"/>
    </source>
</evidence>
<dbReference type="PROSITE" id="PS00383">
    <property type="entry name" value="TYR_PHOSPHATASE_1"/>
    <property type="match status" value="1"/>
</dbReference>
<dbReference type="SUPFAM" id="SSF52799">
    <property type="entry name" value="(Phosphotyrosine protein) phosphatases II"/>
    <property type="match status" value="1"/>
</dbReference>
<evidence type="ECO:0000256" key="5">
    <source>
        <dbReference type="ARBA" id="ARBA00022801"/>
    </source>
</evidence>
<name>A0A834XNV6_APHGI</name>
<keyword evidence="13" id="KW-1185">Reference proteome</keyword>
<dbReference type="EMBL" id="JACMRX010000005">
    <property type="protein sequence ID" value="KAF7988645.1"/>
    <property type="molecule type" value="Genomic_DNA"/>
</dbReference>
<dbReference type="PROSITE" id="PS50055">
    <property type="entry name" value="TYR_PHOSPHATASE_PTP"/>
    <property type="match status" value="1"/>
</dbReference>
<feature type="compositionally biased region" description="Polar residues" evidence="8">
    <location>
        <begin position="358"/>
        <end position="371"/>
    </location>
</feature>
<dbReference type="Gene3D" id="3.90.190.10">
    <property type="entry name" value="Protein tyrosine phosphatase superfamily"/>
    <property type="match status" value="1"/>
</dbReference>
<dbReference type="GO" id="GO:0019901">
    <property type="term" value="F:protein kinase binding"/>
    <property type="evidence" value="ECO:0007669"/>
    <property type="project" value="TreeGrafter"/>
</dbReference>
<dbReference type="EC" id="3.1.3.48" evidence="3"/>
<keyword evidence="6" id="KW-0904">Protein phosphatase</keyword>
<dbReference type="InterPro" id="IPR016130">
    <property type="entry name" value="Tyr_Pase_AS"/>
</dbReference>
<dbReference type="GO" id="GO:0004726">
    <property type="term" value="F:non-membrane spanning protein tyrosine phosphatase activity"/>
    <property type="evidence" value="ECO:0007669"/>
    <property type="project" value="TreeGrafter"/>
</dbReference>
<reference evidence="12 13" key="1">
    <citation type="submission" date="2020-08" db="EMBL/GenBank/DDBJ databases">
        <title>Aphidius gifuensis genome sequencing and assembly.</title>
        <authorList>
            <person name="Du Z."/>
        </authorList>
    </citation>
    <scope>NUCLEOTIDE SEQUENCE [LARGE SCALE GENOMIC DNA]</scope>
    <source>
        <strain evidence="12">YNYX2018</strain>
        <tissue evidence="12">Adults</tissue>
    </source>
</reference>
<evidence type="ECO:0000256" key="1">
    <source>
        <dbReference type="ARBA" id="ARBA00004308"/>
    </source>
</evidence>
<dbReference type="GO" id="GO:0048666">
    <property type="term" value="P:neuron development"/>
    <property type="evidence" value="ECO:0007669"/>
    <property type="project" value="UniProtKB-ARBA"/>
</dbReference>
<dbReference type="CDD" id="cd14545">
    <property type="entry name" value="PTPc-N1_2"/>
    <property type="match status" value="1"/>
</dbReference>
<keyword evidence="9" id="KW-1133">Transmembrane helix</keyword>
<dbReference type="InterPro" id="IPR000387">
    <property type="entry name" value="Tyr_Pase_dom"/>
</dbReference>
<feature type="compositionally biased region" description="Polar residues" evidence="8">
    <location>
        <begin position="388"/>
        <end position="405"/>
    </location>
</feature>
<keyword evidence="4" id="KW-0597">Phosphoprotein</keyword>
<keyword evidence="7 9" id="KW-0472">Membrane</keyword>
<dbReference type="GO" id="GO:0005737">
    <property type="term" value="C:cytoplasm"/>
    <property type="evidence" value="ECO:0007669"/>
    <property type="project" value="TreeGrafter"/>
</dbReference>
<dbReference type="InterPro" id="IPR051985">
    <property type="entry name" value="NR_tyrosine_phosphatase"/>
</dbReference>
<feature type="domain" description="Tyrosine-protein phosphatase" evidence="10">
    <location>
        <begin position="12"/>
        <end position="289"/>
    </location>
</feature>
<evidence type="ECO:0000256" key="3">
    <source>
        <dbReference type="ARBA" id="ARBA00013064"/>
    </source>
</evidence>
<dbReference type="SMART" id="SM00404">
    <property type="entry name" value="PTPc_motif"/>
    <property type="match status" value="1"/>
</dbReference>
<evidence type="ECO:0000256" key="6">
    <source>
        <dbReference type="ARBA" id="ARBA00022912"/>
    </source>
</evidence>
<comment type="caution">
    <text evidence="12">The sequence shown here is derived from an EMBL/GenBank/DDBJ whole genome shotgun (WGS) entry which is preliminary data.</text>
</comment>